<dbReference type="Proteomes" id="UP000177230">
    <property type="component" value="Unassembled WGS sequence"/>
</dbReference>
<organism evidence="3 4">
    <name type="scientific">Candidatus Edwardsbacteria bacterium GWF2_54_11</name>
    <dbReference type="NCBI Taxonomy" id="1817851"/>
    <lineage>
        <taxon>Bacteria</taxon>
        <taxon>Candidatus Edwardsiibacteriota</taxon>
    </lineage>
</organism>
<dbReference type="PANTHER" id="PTHR30189">
    <property type="entry name" value="LPS-ASSEMBLY PROTEIN"/>
    <property type="match status" value="1"/>
</dbReference>
<sequence length="800" mass="91779">MNRFSNICWRQPSKSWPLLLFIGCLILYPPTSGQAQEPEILFDDMLQNENSNTAPAPLETQGDSLRTAADDPWELPGDDSSRTAIRYRANTIEYDVGNSLIQLSGDAQVRYKDIKVVGDTIEFDTRRQTLTVRKDPVLYDRSDSIYGDRMVYDFKARRGWIYNGRTKFDRGRYWGRKIRQVEARTLNVDYGKYTTCDADTPHYYFWSRRMKIYLDDKIVVQPVVLCFSDVPVLAIPFWFFPLRRDRHSGFMVPRFGSSAYEGVFAKNIAYYQVISDQADAMVAVDMLEKVGWRGNLEARYIRPGKISSNLNFSYLEDKAPLRKRWTLNGLYQHTLGRRTSISGAGNFVSDKSYSRDFSESLEERLDRNLHSYFSFNHSWSRASMRAALDHYDNLDLQTTSSRLPEVSFSLYQKELIPGILNLSGNSLALVQRNSDSLSVSLREGWDNRAELGSNIKLLRWISLNPRLTLRGTWFDRDVFGRPNAWRWLYSGGLSATTTLYGILPLKIGPLHGFRHVLQPSLSYSYAPEINQSRFQNFGSIGGMYRQSSMSLSLNNSFQTRYPKGKETVKLDLASASLGANYNYLSTDKKWSSISFNSSLLPGNRYFDCRLSSYYDPYLRRSDNTSLYLGLRFSGTWLGKKEIVPDSVGRDTSVVSPQDEASIDLPDSLLTASIDTLKADSLKADSLTIREAPPKAKNGLPWSFNLGYDQNWSRYYDNANLQGTLNFDITKNWKVSYGKYYNFKAGEMVSESYSIYRDLHCWEARFSSTRSGVYWSYEFRINLKAIPELKIHIPKSGSSGY</sequence>
<protein>
    <recommendedName>
        <fullName evidence="2">LPS-assembly protein LptD central domain-containing protein</fullName>
    </recommendedName>
</protein>
<feature type="domain" description="LPS-assembly protein LptD central" evidence="2">
    <location>
        <begin position="433"/>
        <end position="617"/>
    </location>
</feature>
<feature type="chain" id="PRO_5009520861" description="LPS-assembly protein LptD central domain-containing protein" evidence="1">
    <location>
        <begin position="36"/>
        <end position="800"/>
    </location>
</feature>
<dbReference type="InterPro" id="IPR045659">
    <property type="entry name" value="LptD_2"/>
</dbReference>
<dbReference type="EMBL" id="MFFM01000014">
    <property type="protein sequence ID" value="OGF13661.1"/>
    <property type="molecule type" value="Genomic_DNA"/>
</dbReference>
<gene>
    <name evidence="3" type="ORF">A2024_11025</name>
</gene>
<dbReference type="Gene3D" id="2.60.450.10">
    <property type="entry name" value="Lipopolysaccharide (LPS) transport protein A like domain"/>
    <property type="match status" value="1"/>
</dbReference>
<reference evidence="3 4" key="1">
    <citation type="journal article" date="2016" name="Nat. Commun.">
        <title>Thousands of microbial genomes shed light on interconnected biogeochemical processes in an aquifer system.</title>
        <authorList>
            <person name="Anantharaman K."/>
            <person name="Brown C.T."/>
            <person name="Hug L.A."/>
            <person name="Sharon I."/>
            <person name="Castelle C.J."/>
            <person name="Probst A.J."/>
            <person name="Thomas B.C."/>
            <person name="Singh A."/>
            <person name="Wilkins M.J."/>
            <person name="Karaoz U."/>
            <person name="Brodie E.L."/>
            <person name="Williams K.H."/>
            <person name="Hubbard S.S."/>
            <person name="Banfield J.F."/>
        </authorList>
    </citation>
    <scope>NUCLEOTIDE SEQUENCE [LARGE SCALE GENOMIC DNA]</scope>
</reference>
<dbReference type="GO" id="GO:0009279">
    <property type="term" value="C:cell outer membrane"/>
    <property type="evidence" value="ECO:0007669"/>
    <property type="project" value="TreeGrafter"/>
</dbReference>
<keyword evidence="1" id="KW-0732">Signal</keyword>
<evidence type="ECO:0000259" key="2">
    <source>
        <dbReference type="Pfam" id="PF19838"/>
    </source>
</evidence>
<feature type="signal peptide" evidence="1">
    <location>
        <begin position="1"/>
        <end position="35"/>
    </location>
</feature>
<dbReference type="PANTHER" id="PTHR30189:SF1">
    <property type="entry name" value="LPS-ASSEMBLY PROTEIN LPTD"/>
    <property type="match status" value="1"/>
</dbReference>
<dbReference type="AlphaFoldDB" id="A0A1F5RI26"/>
<feature type="domain" description="LPS-assembly protein LptD central" evidence="2">
    <location>
        <begin position="218"/>
        <end position="411"/>
    </location>
</feature>
<evidence type="ECO:0000313" key="3">
    <source>
        <dbReference type="EMBL" id="OGF13661.1"/>
    </source>
</evidence>
<proteinExistence type="predicted"/>
<evidence type="ECO:0000256" key="1">
    <source>
        <dbReference type="SAM" id="SignalP"/>
    </source>
</evidence>
<dbReference type="GO" id="GO:1990351">
    <property type="term" value="C:transporter complex"/>
    <property type="evidence" value="ECO:0007669"/>
    <property type="project" value="TreeGrafter"/>
</dbReference>
<comment type="caution">
    <text evidence="3">The sequence shown here is derived from an EMBL/GenBank/DDBJ whole genome shotgun (WGS) entry which is preliminary data.</text>
</comment>
<dbReference type="Pfam" id="PF19838">
    <property type="entry name" value="LptD_2"/>
    <property type="match status" value="2"/>
</dbReference>
<name>A0A1F5RI26_9BACT</name>
<evidence type="ECO:0000313" key="4">
    <source>
        <dbReference type="Proteomes" id="UP000177230"/>
    </source>
</evidence>
<dbReference type="InterPro" id="IPR050218">
    <property type="entry name" value="LptD"/>
</dbReference>
<accession>A0A1F5RI26</accession>